<dbReference type="Proteomes" id="UP001501414">
    <property type="component" value="Unassembled WGS sequence"/>
</dbReference>
<reference evidence="6 7" key="1">
    <citation type="journal article" date="2019" name="Int. J. Syst. Evol. Microbiol.">
        <title>The Global Catalogue of Microorganisms (GCM) 10K type strain sequencing project: providing services to taxonomists for standard genome sequencing and annotation.</title>
        <authorList>
            <consortium name="The Broad Institute Genomics Platform"/>
            <consortium name="The Broad Institute Genome Sequencing Center for Infectious Disease"/>
            <person name="Wu L."/>
            <person name="Ma J."/>
        </authorList>
    </citation>
    <scope>NUCLEOTIDE SEQUENCE [LARGE SCALE GENOMIC DNA]</scope>
    <source>
        <strain evidence="6 7">JCM 11896</strain>
    </source>
</reference>
<keyword evidence="1" id="KW-0805">Transcription regulation</keyword>
<dbReference type="InterPro" id="IPR036271">
    <property type="entry name" value="Tet_transcr_reg_TetR-rel_C_sf"/>
</dbReference>
<evidence type="ECO:0000256" key="1">
    <source>
        <dbReference type="ARBA" id="ARBA00023015"/>
    </source>
</evidence>
<dbReference type="InterPro" id="IPR009057">
    <property type="entry name" value="Homeodomain-like_sf"/>
</dbReference>
<dbReference type="EMBL" id="BAAAJK010000010">
    <property type="protein sequence ID" value="GAA1389727.1"/>
    <property type="molecule type" value="Genomic_DNA"/>
</dbReference>
<feature type="domain" description="HTH tetR-type" evidence="5">
    <location>
        <begin position="10"/>
        <end position="70"/>
    </location>
</feature>
<evidence type="ECO:0000256" key="3">
    <source>
        <dbReference type="ARBA" id="ARBA00023163"/>
    </source>
</evidence>
<comment type="caution">
    <text evidence="6">The sequence shown here is derived from an EMBL/GenBank/DDBJ whole genome shotgun (WGS) entry which is preliminary data.</text>
</comment>
<dbReference type="Pfam" id="PF00440">
    <property type="entry name" value="TetR_N"/>
    <property type="match status" value="1"/>
</dbReference>
<dbReference type="Gene3D" id="1.10.357.10">
    <property type="entry name" value="Tetracycline Repressor, domain 2"/>
    <property type="match status" value="1"/>
</dbReference>
<gene>
    <name evidence="6" type="ORF">GCM10009613_29190</name>
</gene>
<dbReference type="SUPFAM" id="SSF46689">
    <property type="entry name" value="Homeodomain-like"/>
    <property type="match status" value="1"/>
</dbReference>
<dbReference type="PROSITE" id="PS50977">
    <property type="entry name" value="HTH_TETR_2"/>
    <property type="match status" value="1"/>
</dbReference>
<dbReference type="RefSeq" id="WP_344022549.1">
    <property type="nucleotide sequence ID" value="NZ_BAAAJK010000010.1"/>
</dbReference>
<keyword evidence="2 4" id="KW-0238">DNA-binding</keyword>
<protein>
    <submittedName>
        <fullName evidence="6">TetR/AcrR family transcriptional regulator</fullName>
    </submittedName>
</protein>
<evidence type="ECO:0000256" key="4">
    <source>
        <dbReference type="PROSITE-ProRule" id="PRU00335"/>
    </source>
</evidence>
<evidence type="ECO:0000256" key="2">
    <source>
        <dbReference type="ARBA" id="ARBA00023125"/>
    </source>
</evidence>
<name>A0ABN1XTD8_9PSEU</name>
<dbReference type="SUPFAM" id="SSF48498">
    <property type="entry name" value="Tetracyclin repressor-like, C-terminal domain"/>
    <property type="match status" value="1"/>
</dbReference>
<feature type="DNA-binding region" description="H-T-H motif" evidence="4">
    <location>
        <begin position="33"/>
        <end position="52"/>
    </location>
</feature>
<evidence type="ECO:0000313" key="6">
    <source>
        <dbReference type="EMBL" id="GAA1389727.1"/>
    </source>
</evidence>
<dbReference type="PRINTS" id="PR00455">
    <property type="entry name" value="HTHTETR"/>
</dbReference>
<accession>A0ABN1XTD8</accession>
<keyword evidence="7" id="KW-1185">Reference proteome</keyword>
<proteinExistence type="predicted"/>
<sequence length="189" mass="20576">MTSVATPGKRSARDRLLETADRLFDAEGTDAVGIDRILEESGVAKGSLYYNFSGKAELVTEYYLRQHARWVGRIADAVQRQEHPRAKILAIFDELGTIFTEPDFRGCALNNSSADTRAGSPKDLAVRKFRSWLHALFREPVTQLGVDDPDQLVAQLVLLFDGANIAANTGSTRTAAGSARTIAEAILPG</sequence>
<dbReference type="PANTHER" id="PTHR47506">
    <property type="entry name" value="TRANSCRIPTIONAL REGULATORY PROTEIN"/>
    <property type="match status" value="1"/>
</dbReference>
<evidence type="ECO:0000259" key="5">
    <source>
        <dbReference type="PROSITE" id="PS50977"/>
    </source>
</evidence>
<organism evidence="6 7">
    <name type="scientific">Pseudonocardia kongjuensis</name>
    <dbReference type="NCBI Taxonomy" id="102227"/>
    <lineage>
        <taxon>Bacteria</taxon>
        <taxon>Bacillati</taxon>
        <taxon>Actinomycetota</taxon>
        <taxon>Actinomycetes</taxon>
        <taxon>Pseudonocardiales</taxon>
        <taxon>Pseudonocardiaceae</taxon>
        <taxon>Pseudonocardia</taxon>
    </lineage>
</organism>
<keyword evidence="3" id="KW-0804">Transcription</keyword>
<dbReference type="InterPro" id="IPR001647">
    <property type="entry name" value="HTH_TetR"/>
</dbReference>
<evidence type="ECO:0000313" key="7">
    <source>
        <dbReference type="Proteomes" id="UP001501414"/>
    </source>
</evidence>
<dbReference type="PANTHER" id="PTHR47506:SF1">
    <property type="entry name" value="HTH-TYPE TRANSCRIPTIONAL REGULATOR YJDC"/>
    <property type="match status" value="1"/>
</dbReference>